<feature type="region of interest" description="Disordered" evidence="1">
    <location>
        <begin position="19"/>
        <end position="81"/>
    </location>
</feature>
<evidence type="ECO:0000313" key="4">
    <source>
        <dbReference type="Proteomes" id="UP000321595"/>
    </source>
</evidence>
<dbReference type="OrthoDB" id="5492735at2"/>
<evidence type="ECO:0000256" key="2">
    <source>
        <dbReference type="SAM" id="SignalP"/>
    </source>
</evidence>
<feature type="signal peptide" evidence="2">
    <location>
        <begin position="1"/>
        <end position="20"/>
    </location>
</feature>
<keyword evidence="2" id="KW-0732">Signal</keyword>
<keyword evidence="4" id="KW-1185">Reference proteome</keyword>
<organism evidence="3 4">
    <name type="scientific">Microvenator marinus</name>
    <dbReference type="NCBI Taxonomy" id="2600177"/>
    <lineage>
        <taxon>Bacteria</taxon>
        <taxon>Deltaproteobacteria</taxon>
        <taxon>Bradymonadales</taxon>
        <taxon>Microvenatoraceae</taxon>
        <taxon>Microvenator</taxon>
    </lineage>
</organism>
<dbReference type="RefSeq" id="WP_146962862.1">
    <property type="nucleotide sequence ID" value="NZ_CP042467.1"/>
</dbReference>
<feature type="compositionally biased region" description="Low complexity" evidence="1">
    <location>
        <begin position="26"/>
        <end position="76"/>
    </location>
</feature>
<dbReference type="EMBL" id="CP042467">
    <property type="protein sequence ID" value="QED29629.1"/>
    <property type="molecule type" value="Genomic_DNA"/>
</dbReference>
<evidence type="ECO:0000256" key="1">
    <source>
        <dbReference type="SAM" id="MobiDB-lite"/>
    </source>
</evidence>
<sequence length="388" mass="42458">MFLRKCALSLAALVVFGCGEDDPVPTNTNNGSETNNSASNNSNNGSTNNQSMGESNNATNTNGETNSNNESCPEPENYYRPDEQDSWAECISDAGDYVQFEASISTAARVAAFEAIGDLLWRNEAPNVEDFASAYEEYSVAEGLLSRVSRREDEHYPPVTNDAGDTLSCRDEGVPAMDPERCVGPAVMVPMLNDAFEAGLEGTDPLIQAKKIEATLLWFLYISTFKEAVTCGNVLKDCDSSYAYYTGGFQRDGGIGLAAYFKRILPEAHDEVFNSILGVRCWRDIDSAIPPEDSQLQVLSLTNLDSALLWGFAALVLERIETWENAEGELKVAEWEALKILGPVLAREAELRRVGAGDLIVTEFAKSAEEFDAQEARTLISELFQCLN</sequence>
<dbReference type="AlphaFoldDB" id="A0A5B8Y1T0"/>
<accession>A0A5B8Y1T0</accession>
<feature type="chain" id="PRO_5022800260" evidence="2">
    <location>
        <begin position="21"/>
        <end position="388"/>
    </location>
</feature>
<proteinExistence type="predicted"/>
<protein>
    <submittedName>
        <fullName evidence="3">Uncharacterized protein</fullName>
    </submittedName>
</protein>
<dbReference type="KEGG" id="bbae:FRD01_20795"/>
<reference evidence="3 4" key="1">
    <citation type="submission" date="2019-08" db="EMBL/GenBank/DDBJ databases">
        <authorList>
            <person name="Liang Q."/>
        </authorList>
    </citation>
    <scope>NUCLEOTIDE SEQUENCE [LARGE SCALE GENOMIC DNA]</scope>
    <source>
        <strain evidence="3 4">V1718</strain>
    </source>
</reference>
<dbReference type="PROSITE" id="PS51257">
    <property type="entry name" value="PROKAR_LIPOPROTEIN"/>
    <property type="match status" value="1"/>
</dbReference>
<name>A0A5B8Y1T0_9DELT</name>
<dbReference type="Proteomes" id="UP000321595">
    <property type="component" value="Chromosome"/>
</dbReference>
<evidence type="ECO:0000313" key="3">
    <source>
        <dbReference type="EMBL" id="QED29629.1"/>
    </source>
</evidence>
<gene>
    <name evidence="3" type="ORF">FRD01_20795</name>
</gene>